<accession>A0A418PU62</accession>
<feature type="domain" description="RagB/SusD" evidence="6">
    <location>
        <begin position="333"/>
        <end position="501"/>
    </location>
</feature>
<keyword evidence="3" id="KW-0732">Signal</keyword>
<dbReference type="CDD" id="cd08977">
    <property type="entry name" value="SusD"/>
    <property type="match status" value="1"/>
</dbReference>
<dbReference type="AlphaFoldDB" id="A0A418PU62"/>
<sequence length="501" mass="56173">MKKISIYIQALILTLGLGACGEDFLDKTDPTVVVSSTFYENDQEVEQAVIGIYGMLRGYFNNHWQYTEFVSDNTTLHFNVGNRGQGPALEALEYWQYNAGTPNFASLYNNVYNILVNVNTTLENLKTSTASQAIKDRSEGELKVIRAYLYFDMVRLFGDVIIVTAPIKTPGEAFQLARSPQEEVYKLIISDLTEAANLLPTSYPASQIGRITKGAAHGILGRVRLQRKEYAEAINILKPVLTLGYGLLPNYADVFKPENKNHKESIWDCQYQGENTFGVNSSFIYTFAPLASQGAVIKFPGQDGGGWNIPSNEFIALYEPGDARKDVSLKEGYTANNGSWVPVPFINKYNNPHSIRGVTNDNWPILRYSDVLLMLAEAINEQSGPTTESFEYLNSVRIRARLAPLSGLSKDQFREAVLKERRIELAFENHRWFDLKRTLTPAQIKSVLVKHGQGEKAKPTTSRGGIPFSADDYTFEEYQVLFPIPADQIRINPSITQNPGY</sequence>
<organism evidence="8 9">
    <name type="scientific">Algoriphagus lacus</name>
    <dbReference type="NCBI Taxonomy" id="2056311"/>
    <lineage>
        <taxon>Bacteria</taxon>
        <taxon>Pseudomonadati</taxon>
        <taxon>Bacteroidota</taxon>
        <taxon>Cytophagia</taxon>
        <taxon>Cytophagales</taxon>
        <taxon>Cyclobacteriaceae</taxon>
        <taxon>Algoriphagus</taxon>
    </lineage>
</organism>
<evidence type="ECO:0000256" key="4">
    <source>
        <dbReference type="ARBA" id="ARBA00023136"/>
    </source>
</evidence>
<dbReference type="GO" id="GO:0009279">
    <property type="term" value="C:cell outer membrane"/>
    <property type="evidence" value="ECO:0007669"/>
    <property type="project" value="UniProtKB-SubCell"/>
</dbReference>
<proteinExistence type="inferred from homology"/>
<keyword evidence="9" id="KW-1185">Reference proteome</keyword>
<evidence type="ECO:0000256" key="5">
    <source>
        <dbReference type="ARBA" id="ARBA00023237"/>
    </source>
</evidence>
<evidence type="ECO:0000259" key="7">
    <source>
        <dbReference type="Pfam" id="PF14322"/>
    </source>
</evidence>
<reference evidence="8 9" key="1">
    <citation type="submission" date="2018-09" db="EMBL/GenBank/DDBJ databases">
        <authorList>
            <person name="Wang X."/>
            <person name="Du Z."/>
        </authorList>
    </citation>
    <scope>NUCLEOTIDE SEQUENCE [LARGE SCALE GENOMIC DNA]</scope>
    <source>
        <strain evidence="8 9">N3</strain>
    </source>
</reference>
<keyword evidence="5" id="KW-0998">Cell outer membrane</keyword>
<dbReference type="EMBL" id="QXML01000002">
    <property type="protein sequence ID" value="RIW17105.1"/>
    <property type="molecule type" value="Genomic_DNA"/>
</dbReference>
<comment type="caution">
    <text evidence="8">The sequence shown here is derived from an EMBL/GenBank/DDBJ whole genome shotgun (WGS) entry which is preliminary data.</text>
</comment>
<comment type="similarity">
    <text evidence="2">Belongs to the SusD family.</text>
</comment>
<dbReference type="Gene3D" id="1.25.40.390">
    <property type="match status" value="1"/>
</dbReference>
<evidence type="ECO:0000313" key="8">
    <source>
        <dbReference type="EMBL" id="RIW17105.1"/>
    </source>
</evidence>
<dbReference type="OrthoDB" id="691907at2"/>
<dbReference type="InterPro" id="IPR012944">
    <property type="entry name" value="SusD_RagB_dom"/>
</dbReference>
<evidence type="ECO:0000256" key="1">
    <source>
        <dbReference type="ARBA" id="ARBA00004442"/>
    </source>
</evidence>
<protein>
    <submittedName>
        <fullName evidence="8">RagB/SusD family nutrient uptake outer membrane protein</fullName>
    </submittedName>
</protein>
<dbReference type="Pfam" id="PF07980">
    <property type="entry name" value="SusD_RagB"/>
    <property type="match status" value="1"/>
</dbReference>
<dbReference type="RefSeq" id="WP_119476543.1">
    <property type="nucleotide sequence ID" value="NZ_QXML01000002.1"/>
</dbReference>
<dbReference type="PROSITE" id="PS51257">
    <property type="entry name" value="PROKAR_LIPOPROTEIN"/>
    <property type="match status" value="1"/>
</dbReference>
<evidence type="ECO:0000259" key="6">
    <source>
        <dbReference type="Pfam" id="PF07980"/>
    </source>
</evidence>
<dbReference type="Pfam" id="PF14322">
    <property type="entry name" value="SusD-like_3"/>
    <property type="match status" value="1"/>
</dbReference>
<comment type="subcellular location">
    <subcellularLocation>
        <location evidence="1">Cell outer membrane</location>
    </subcellularLocation>
</comment>
<name>A0A418PU62_9BACT</name>
<evidence type="ECO:0000256" key="3">
    <source>
        <dbReference type="ARBA" id="ARBA00022729"/>
    </source>
</evidence>
<dbReference type="SUPFAM" id="SSF48452">
    <property type="entry name" value="TPR-like"/>
    <property type="match status" value="1"/>
</dbReference>
<keyword evidence="4" id="KW-0472">Membrane</keyword>
<gene>
    <name evidence="8" type="ORF">D0X99_04940</name>
</gene>
<evidence type="ECO:0000313" key="9">
    <source>
        <dbReference type="Proteomes" id="UP000283522"/>
    </source>
</evidence>
<dbReference type="Proteomes" id="UP000283522">
    <property type="component" value="Unassembled WGS sequence"/>
</dbReference>
<feature type="domain" description="SusD-like N-terminal" evidence="7">
    <location>
        <begin position="23"/>
        <end position="225"/>
    </location>
</feature>
<dbReference type="InterPro" id="IPR033985">
    <property type="entry name" value="SusD-like_N"/>
</dbReference>
<dbReference type="InterPro" id="IPR011990">
    <property type="entry name" value="TPR-like_helical_dom_sf"/>
</dbReference>
<evidence type="ECO:0000256" key="2">
    <source>
        <dbReference type="ARBA" id="ARBA00006275"/>
    </source>
</evidence>